<dbReference type="RefSeq" id="WP_115342898.1">
    <property type="nucleotide sequence ID" value="NZ_UGTB01000005.1"/>
</dbReference>
<dbReference type="Proteomes" id="UP000255101">
    <property type="component" value="Unassembled WGS sequence"/>
</dbReference>
<reference evidence="1 3" key="1">
    <citation type="submission" date="2018-06" db="EMBL/GenBank/DDBJ databases">
        <authorList>
            <consortium name="Pathogen Informatics"/>
            <person name="Doyle S."/>
        </authorList>
    </citation>
    <scope>NUCLEOTIDE SEQUENCE [LARGE SCALE GENOMIC DNA]</scope>
    <source>
        <strain evidence="1 3">NCTC11460</strain>
    </source>
</reference>
<dbReference type="EMBL" id="UGTB01000005">
    <property type="protein sequence ID" value="SUB78754.1"/>
    <property type="molecule type" value="Genomic_DNA"/>
</dbReference>
<name>A0A379DLB1_9FIRM</name>
<gene>
    <name evidence="1" type="ORF">NCTC11460_02193</name>
    <name evidence="2" type="ORF">NCTC11460_02194</name>
</gene>
<organism evidence="1 3">
    <name type="scientific">Peptostreptococcus anaerobius</name>
    <dbReference type="NCBI Taxonomy" id="1261"/>
    <lineage>
        <taxon>Bacteria</taxon>
        <taxon>Bacillati</taxon>
        <taxon>Bacillota</taxon>
        <taxon>Clostridia</taxon>
        <taxon>Peptostreptococcales</taxon>
        <taxon>Peptostreptococcaceae</taxon>
        <taxon>Peptostreptococcus</taxon>
    </lineage>
</organism>
<evidence type="ECO:0000313" key="3">
    <source>
        <dbReference type="Proteomes" id="UP000255101"/>
    </source>
</evidence>
<sequence>MNKVILKYFKIDIDSLLEKKEDDWIENTGSKREKELIKKFKDKERKRREKSILHLCDYINIVVHQDKRNYLDILNWTYFQLISTIEISRLKQSFDIGMRILTTGKGLIKTEDIVDWQKESKLKIDNSIY</sequence>
<evidence type="ECO:0000313" key="2">
    <source>
        <dbReference type="EMBL" id="SUB78755.1"/>
    </source>
</evidence>
<dbReference type="AlphaFoldDB" id="A0A379DLB1"/>
<accession>A0A379DLB1</accession>
<proteinExistence type="predicted"/>
<protein>
    <submittedName>
        <fullName evidence="1">Uncharacterized protein</fullName>
    </submittedName>
</protein>
<dbReference type="EMBL" id="UGTB01000005">
    <property type="protein sequence ID" value="SUB78755.1"/>
    <property type="molecule type" value="Genomic_DNA"/>
</dbReference>
<evidence type="ECO:0000313" key="1">
    <source>
        <dbReference type="EMBL" id="SUB78754.1"/>
    </source>
</evidence>